<dbReference type="FunFam" id="3.30.50.10:FF:000019">
    <property type="entry name" value="Nuclear receptor subfamily 2 group E member"/>
    <property type="match status" value="1"/>
</dbReference>
<dbReference type="PROSITE" id="PS51030">
    <property type="entry name" value="NUCLEAR_REC_DBD_2"/>
    <property type="match status" value="1"/>
</dbReference>
<dbReference type="InterPro" id="IPR000536">
    <property type="entry name" value="Nucl_hrmn_rcpt_lig-bd"/>
</dbReference>
<keyword evidence="3" id="KW-0863">Zinc-finger</keyword>
<keyword evidence="7" id="KW-0804">Transcription</keyword>
<dbReference type="Gene3D" id="1.10.565.10">
    <property type="entry name" value="Retinoid X Receptor"/>
    <property type="match status" value="1"/>
</dbReference>
<organism evidence="12">
    <name type="scientific">Brachionus rotundiformis</name>
    <dbReference type="NCBI Taxonomy" id="96890"/>
    <lineage>
        <taxon>Eukaryota</taxon>
        <taxon>Metazoa</taxon>
        <taxon>Spiralia</taxon>
        <taxon>Gnathifera</taxon>
        <taxon>Rotifera</taxon>
        <taxon>Eurotatoria</taxon>
        <taxon>Monogononta</taxon>
        <taxon>Pseudotrocha</taxon>
        <taxon>Ploima</taxon>
        <taxon>Brachionidae</taxon>
        <taxon>Brachionus</taxon>
    </lineage>
</organism>
<keyword evidence="5" id="KW-0805">Transcription regulation</keyword>
<dbReference type="PROSITE" id="PS51843">
    <property type="entry name" value="NR_LBD"/>
    <property type="match status" value="1"/>
</dbReference>
<evidence type="ECO:0000256" key="7">
    <source>
        <dbReference type="ARBA" id="ARBA00023163"/>
    </source>
</evidence>
<dbReference type="SMART" id="SM00399">
    <property type="entry name" value="ZnF_C4"/>
    <property type="match status" value="1"/>
</dbReference>
<evidence type="ECO:0000313" key="12">
    <source>
        <dbReference type="EMBL" id="ASL70488.1"/>
    </source>
</evidence>
<keyword evidence="8 12" id="KW-0675">Receptor</keyword>
<accession>A0A221CAV8</accession>
<dbReference type="AlphaFoldDB" id="A0A221CAV8"/>
<dbReference type="SUPFAM" id="SSF57716">
    <property type="entry name" value="Glucocorticoid receptor-like (DNA-binding domain)"/>
    <property type="match status" value="1"/>
</dbReference>
<evidence type="ECO:0000256" key="8">
    <source>
        <dbReference type="ARBA" id="ARBA00023170"/>
    </source>
</evidence>
<keyword evidence="9" id="KW-0539">Nucleus</keyword>
<dbReference type="SUPFAM" id="SSF48508">
    <property type="entry name" value="Nuclear receptor ligand-binding domain"/>
    <property type="match status" value="1"/>
</dbReference>
<evidence type="ECO:0000259" key="11">
    <source>
        <dbReference type="PROSITE" id="PS51843"/>
    </source>
</evidence>
<dbReference type="GO" id="GO:0032502">
    <property type="term" value="P:developmental process"/>
    <property type="evidence" value="ECO:0007669"/>
    <property type="project" value="UniProtKB-ARBA"/>
</dbReference>
<dbReference type="PRINTS" id="PR00047">
    <property type="entry name" value="STROIDFINGER"/>
</dbReference>
<evidence type="ECO:0000256" key="6">
    <source>
        <dbReference type="ARBA" id="ARBA00023125"/>
    </source>
</evidence>
<reference evidence="12" key="2">
    <citation type="submission" date="2017-06" db="EMBL/GenBank/DDBJ databases">
        <authorList>
            <person name="Kim H.J."/>
            <person name="Triplett B.A."/>
        </authorList>
    </citation>
    <scope>NUCLEOTIDE SEQUENCE</scope>
</reference>
<dbReference type="InterPro" id="IPR001723">
    <property type="entry name" value="Nuclear_hrmn_rcpt"/>
</dbReference>
<dbReference type="GO" id="GO:0043565">
    <property type="term" value="F:sequence-specific DNA binding"/>
    <property type="evidence" value="ECO:0007669"/>
    <property type="project" value="InterPro"/>
</dbReference>
<dbReference type="GO" id="GO:0003700">
    <property type="term" value="F:DNA-binding transcription factor activity"/>
    <property type="evidence" value="ECO:0007669"/>
    <property type="project" value="InterPro"/>
</dbReference>
<dbReference type="PROSITE" id="PS00031">
    <property type="entry name" value="NUCLEAR_REC_DBD_1"/>
    <property type="match status" value="1"/>
</dbReference>
<dbReference type="Pfam" id="PF00105">
    <property type="entry name" value="zf-C4"/>
    <property type="match status" value="1"/>
</dbReference>
<sequence>MKGDRLLDIACKVCGDKSSGKHYGIYSCDGCSGFFKRSIHKNREYVCKATSELKGKCPIDKTHRNQCRACRLQKCFQVNMNKDAVQHERGPRKIKQKAFYEFTFNKNDLTSSSPSSSCSFRSVSPKSSPPVIKQSGWPLTINPQCLYMPYSPYFVHQETQKHQLFKVFNNYTIPFSTIQTESKTPLAKRFKAETIDKLATTNWHSKYLQPEAYNLASLYTNVYSKPTFPNVDSLRNSDYPGRECQNQSANIGGNILNIQESGARILFLIINWTKSIFQSKDVSQTDQLHLIEKNWKDLFVIKLIQWSVPIHLLRDQDLTSIFEVILEQDKHLNKLDESKCMENFSMVKYYYTVINKLALETNHYELLKILLLLRTDSDMTLENEEKIQFLKKNIMKEKLEQIDPNKLALIAQILDEIHKNIQEKTLELIFFKYSIGDSCIKKILCELYSNS</sequence>
<dbReference type="GO" id="GO:0005634">
    <property type="term" value="C:nucleus"/>
    <property type="evidence" value="ECO:0007669"/>
    <property type="project" value="UniProtKB-SubCell"/>
</dbReference>
<feature type="domain" description="NR LBD" evidence="11">
    <location>
        <begin position="207"/>
        <end position="451"/>
    </location>
</feature>
<dbReference type="GO" id="GO:0006357">
    <property type="term" value="P:regulation of transcription by RNA polymerase II"/>
    <property type="evidence" value="ECO:0007669"/>
    <property type="project" value="UniProtKB-ARBA"/>
</dbReference>
<feature type="domain" description="Nuclear receptor" evidence="10">
    <location>
        <begin position="8"/>
        <end position="87"/>
    </location>
</feature>
<evidence type="ECO:0000256" key="2">
    <source>
        <dbReference type="ARBA" id="ARBA00022723"/>
    </source>
</evidence>
<dbReference type="GO" id="GO:0008270">
    <property type="term" value="F:zinc ion binding"/>
    <property type="evidence" value="ECO:0007669"/>
    <property type="project" value="UniProtKB-KW"/>
</dbReference>
<dbReference type="InterPro" id="IPR001628">
    <property type="entry name" value="Znf_hrmn_rcpt"/>
</dbReference>
<evidence type="ECO:0000259" key="10">
    <source>
        <dbReference type="PROSITE" id="PS51030"/>
    </source>
</evidence>
<evidence type="ECO:0000256" key="4">
    <source>
        <dbReference type="ARBA" id="ARBA00022833"/>
    </source>
</evidence>
<evidence type="ECO:0000256" key="1">
    <source>
        <dbReference type="ARBA" id="ARBA00004123"/>
    </source>
</evidence>
<evidence type="ECO:0000256" key="9">
    <source>
        <dbReference type="ARBA" id="ARBA00023242"/>
    </source>
</evidence>
<dbReference type="InterPro" id="IPR013088">
    <property type="entry name" value="Znf_NHR/GATA"/>
</dbReference>
<dbReference type="InterPro" id="IPR050274">
    <property type="entry name" value="Nuclear_hormone_rcpt_NR2"/>
</dbReference>
<evidence type="ECO:0000256" key="3">
    <source>
        <dbReference type="ARBA" id="ARBA00022771"/>
    </source>
</evidence>
<protein>
    <submittedName>
        <fullName evidence="12">Nuclear receptor</fullName>
    </submittedName>
</protein>
<keyword evidence="4" id="KW-0862">Zinc</keyword>
<dbReference type="PRINTS" id="PR00398">
    <property type="entry name" value="STRDHORMONER"/>
</dbReference>
<proteinExistence type="predicted"/>
<keyword evidence="2" id="KW-0479">Metal-binding</keyword>
<keyword evidence="6" id="KW-0238">DNA-binding</keyword>
<dbReference type="Gene3D" id="3.30.50.10">
    <property type="entry name" value="Erythroid Transcription Factor GATA-1, subunit A"/>
    <property type="match status" value="1"/>
</dbReference>
<dbReference type="EMBL" id="MF360804">
    <property type="protein sequence ID" value="ASL70488.1"/>
    <property type="molecule type" value="Genomic_DNA"/>
</dbReference>
<dbReference type="PANTHER" id="PTHR24083">
    <property type="entry name" value="NUCLEAR HORMONE RECEPTOR"/>
    <property type="match status" value="1"/>
</dbReference>
<reference evidence="12" key="1">
    <citation type="journal article" date="2017" name="Gen. Comp. Endocrinol.">
        <title>Genome-wide identification of nuclear receptor (NR) genes and the evolutionary significance of the NR1O subfamily in the monogonont rotifer Brachionus spp.</title>
        <authorList>
            <person name="Kim D.H."/>
            <person name="Kim H.S."/>
            <person name="Hwang D.S."/>
            <person name="Kim H.J."/>
            <person name="Hagiwara A."/>
            <person name="Lee J.S."/>
            <person name="Jeong C.B."/>
        </authorList>
    </citation>
    <scope>NUCLEOTIDE SEQUENCE</scope>
</reference>
<evidence type="ECO:0000256" key="5">
    <source>
        <dbReference type="ARBA" id="ARBA00023015"/>
    </source>
</evidence>
<dbReference type="InterPro" id="IPR035500">
    <property type="entry name" value="NHR-like_dom_sf"/>
</dbReference>
<name>A0A221CAV8_9BILA</name>
<comment type="subcellular location">
    <subcellularLocation>
        <location evidence="1">Nucleus</location>
    </subcellularLocation>
</comment>